<dbReference type="InterPro" id="IPR006840">
    <property type="entry name" value="ChaC"/>
</dbReference>
<dbReference type="Proteomes" id="UP001201163">
    <property type="component" value="Unassembled WGS sequence"/>
</dbReference>
<evidence type="ECO:0000313" key="4">
    <source>
        <dbReference type="Proteomes" id="UP001201163"/>
    </source>
</evidence>
<evidence type="ECO:0000256" key="2">
    <source>
        <dbReference type="ARBA" id="ARBA00023239"/>
    </source>
</evidence>
<accession>A0AAD4LB67</accession>
<comment type="caution">
    <text evidence="3">The sequence shown here is derived from an EMBL/GenBank/DDBJ whole genome shotgun (WGS) entry which is preliminary data.</text>
</comment>
<name>A0AAD4LB67_9AGAM</name>
<protein>
    <recommendedName>
        <fullName evidence="1">glutathione-specific gamma-glutamylcyclotransferase</fullName>
        <ecNumber evidence="1">4.3.2.7</ecNumber>
    </recommendedName>
</protein>
<dbReference type="PANTHER" id="PTHR12192:SF2">
    <property type="entry name" value="GLUTATHIONE-SPECIFIC GAMMA-GLUTAMYLCYCLOTRANSFERASE 2"/>
    <property type="match status" value="1"/>
</dbReference>
<dbReference type="Pfam" id="PF04752">
    <property type="entry name" value="ChaC"/>
    <property type="match status" value="1"/>
</dbReference>
<keyword evidence="4" id="KW-1185">Reference proteome</keyword>
<dbReference type="GO" id="GO:0005737">
    <property type="term" value="C:cytoplasm"/>
    <property type="evidence" value="ECO:0007669"/>
    <property type="project" value="TreeGrafter"/>
</dbReference>
<organism evidence="3 4">
    <name type="scientific">Lactarius akahatsu</name>
    <dbReference type="NCBI Taxonomy" id="416441"/>
    <lineage>
        <taxon>Eukaryota</taxon>
        <taxon>Fungi</taxon>
        <taxon>Dikarya</taxon>
        <taxon>Basidiomycota</taxon>
        <taxon>Agaricomycotina</taxon>
        <taxon>Agaricomycetes</taxon>
        <taxon>Russulales</taxon>
        <taxon>Russulaceae</taxon>
        <taxon>Lactarius</taxon>
    </lineage>
</organism>
<evidence type="ECO:0000313" key="3">
    <source>
        <dbReference type="EMBL" id="KAH8984675.1"/>
    </source>
</evidence>
<reference evidence="3" key="1">
    <citation type="submission" date="2022-01" db="EMBL/GenBank/DDBJ databases">
        <title>Comparative genomics reveals a dynamic genome evolution in the ectomycorrhizal milk-cap (Lactarius) mushrooms.</title>
        <authorList>
            <consortium name="DOE Joint Genome Institute"/>
            <person name="Lebreton A."/>
            <person name="Tang N."/>
            <person name="Kuo A."/>
            <person name="LaButti K."/>
            <person name="Drula E."/>
            <person name="Barry K."/>
            <person name="Clum A."/>
            <person name="Lipzen A."/>
            <person name="Mousain D."/>
            <person name="Ng V."/>
            <person name="Wang R."/>
            <person name="Wang X."/>
            <person name="Dai Y."/>
            <person name="Henrissat B."/>
            <person name="Grigoriev I.V."/>
            <person name="Guerin-Laguette A."/>
            <person name="Yu F."/>
            <person name="Martin F.M."/>
        </authorList>
    </citation>
    <scope>NUCLEOTIDE SEQUENCE</scope>
    <source>
        <strain evidence="3">QP</strain>
    </source>
</reference>
<keyword evidence="2" id="KW-0456">Lyase</keyword>
<dbReference type="GO" id="GO:0006751">
    <property type="term" value="P:glutathione catabolic process"/>
    <property type="evidence" value="ECO:0007669"/>
    <property type="project" value="InterPro"/>
</dbReference>
<gene>
    <name evidence="3" type="ORF">EDB92DRAFT_1950626</name>
</gene>
<dbReference type="EMBL" id="JAKELL010000073">
    <property type="protein sequence ID" value="KAH8984675.1"/>
    <property type="molecule type" value="Genomic_DNA"/>
</dbReference>
<dbReference type="AlphaFoldDB" id="A0AAD4LB67"/>
<sequence length="292" mass="32347">MYSFADLISVEVPNPELRGVSRSPHRTSSKKKVTSHHLLFLVYCTLSARPAPGFLKGYVRRFAQKSHDHRDILTVRFVPYFAFGFVAHDLRSRSTGRIVTHIPSVRAGSNAVKRRSVTRSTGVAFAIDPVRATETTVKRYAHRVLKCELIVRAQQDGHTLERVDVHGNGKEGPVVMLVRGSECYVGGTTVLLLVLGSEPLEKLADTVWRAVGPSGRNKGYVYDLAAAVRARWRYRRTTRTSFLLRCVSVARAYILRKQGVLTKIGSPPASLQARLPELDRASAGSAGSELQK</sequence>
<dbReference type="GO" id="GO:0061928">
    <property type="term" value="F:glutathione specific gamma-glutamylcyclotransferase activity"/>
    <property type="evidence" value="ECO:0007669"/>
    <property type="project" value="UniProtKB-EC"/>
</dbReference>
<proteinExistence type="predicted"/>
<evidence type="ECO:0000256" key="1">
    <source>
        <dbReference type="ARBA" id="ARBA00012344"/>
    </source>
</evidence>
<dbReference type="PANTHER" id="PTHR12192">
    <property type="entry name" value="CATION TRANSPORT PROTEIN CHAC-RELATED"/>
    <property type="match status" value="1"/>
</dbReference>
<dbReference type="EC" id="4.3.2.7" evidence="1"/>